<dbReference type="EMBL" id="CP002738">
    <property type="protein sequence ID" value="AEG02351.1"/>
    <property type="molecule type" value="Genomic_DNA"/>
</dbReference>
<reference evidence="5" key="3">
    <citation type="submission" date="2011-05" db="EMBL/GenBank/DDBJ databases">
        <title>Complete sequence of Methylomonas methanica MC09.</title>
        <authorList>
            <consortium name="US DOE Joint Genome Institute"/>
            <person name="Lucas S."/>
            <person name="Han J."/>
            <person name="Lapidus A."/>
            <person name="Cheng J.-F."/>
            <person name="Goodwin L."/>
            <person name="Pitluck S."/>
            <person name="Peters L."/>
            <person name="Mikhailova N."/>
            <person name="Teshima H."/>
            <person name="Han C."/>
            <person name="Tapia R."/>
            <person name="Land M."/>
            <person name="Hauser L."/>
            <person name="Kyrpides N."/>
            <person name="Ivanova N."/>
            <person name="Pagani I."/>
            <person name="Stein L."/>
            <person name="Woyke T."/>
        </authorList>
    </citation>
    <scope>NUCLEOTIDE SEQUENCE [LARGE SCALE GENOMIC DNA]</scope>
    <source>
        <strain evidence="5">MC09</strain>
    </source>
</reference>
<dbReference type="Pfam" id="PF00753">
    <property type="entry name" value="Lactamase_B"/>
    <property type="match status" value="1"/>
</dbReference>
<dbReference type="STRING" id="857087.Metme_3998"/>
<organism evidence="4 5">
    <name type="scientific">Methylomonas methanica (strain DSM 25384 / MC09)</name>
    <dbReference type="NCBI Taxonomy" id="857087"/>
    <lineage>
        <taxon>Bacteria</taxon>
        <taxon>Pseudomonadati</taxon>
        <taxon>Pseudomonadota</taxon>
        <taxon>Gammaproteobacteria</taxon>
        <taxon>Methylococcales</taxon>
        <taxon>Methylococcaceae</taxon>
        <taxon>Methylomonas</taxon>
    </lineage>
</organism>
<dbReference type="Gene3D" id="3.40.50.10890">
    <property type="match status" value="1"/>
</dbReference>
<gene>
    <name evidence="4" type="ordered locus">Metme_3998</name>
</gene>
<dbReference type="Gene3D" id="3.60.15.10">
    <property type="entry name" value="Ribonuclease Z/Hydroxyacylglutathione hydrolase-like"/>
    <property type="match status" value="1"/>
</dbReference>
<keyword evidence="5" id="KW-1185">Reference proteome</keyword>
<dbReference type="eggNOG" id="COG1236">
    <property type="taxonomic scope" value="Bacteria"/>
</dbReference>
<dbReference type="InterPro" id="IPR022712">
    <property type="entry name" value="Beta_Casp"/>
</dbReference>
<sequence>MPIPQTAYSAIEHHGAVDGVTGSCHELMIDADNSVLIDCGLFQGAEVSGAGAGANQLAIDFAVDKVRALLVTHCHIDHVGRIPYLVAAGFRGPIFCSEPTAHLLPLVLEDAMAVGISKDRHLIEPFIELINGRIVAVPYAQWRVVPLAQDAGSALQVKFNPAGHILGSAYIECDVAAGKQKQRIVFSGDLGGPFTPLLPAPKSPYRADVLVLESTYGDRLHENRKQRQARLQALIGRCLQNSGVILIPAFSIGRTQELLYELEDIIHRHKTEAVAKGLLWQDMEIIVDSPLASRFTEVYKQLKPYWDAEAKARVRAGRHPLAFEQLTTVNNHHDHLAAVSYLQKTAKPCIVIAAGGMCAGGRIVNYLKALIEDQRTDILLVGYQAAGTPGRDIQQFGPKHGYVELDGRRYTIKAGVYALSGYSAHADKNSLLRFVKGMRKKPDEIRLIHGDDTAKKALQQALAELFPEIRVLIP</sequence>
<name>F9ZZF8_METMM</name>
<feature type="domain" description="Metallo-beta-lactamase" evidence="2">
    <location>
        <begin position="21"/>
        <end position="224"/>
    </location>
</feature>
<dbReference type="OrthoDB" id="9803916at2"/>
<dbReference type="SMART" id="SM00849">
    <property type="entry name" value="Lactamase_B"/>
    <property type="match status" value="1"/>
</dbReference>
<proteinExistence type="predicted"/>
<dbReference type="CDD" id="cd16295">
    <property type="entry name" value="TTHA0252-CPSF-like_MBL-fold"/>
    <property type="match status" value="1"/>
</dbReference>
<dbReference type="InterPro" id="IPR050698">
    <property type="entry name" value="MBL"/>
</dbReference>
<evidence type="ECO:0000313" key="4">
    <source>
        <dbReference type="EMBL" id="AEG02351.1"/>
    </source>
</evidence>
<dbReference type="InterPro" id="IPR036866">
    <property type="entry name" value="RibonucZ/Hydroxyglut_hydro"/>
</dbReference>
<dbReference type="RefSeq" id="WP_013820567.1">
    <property type="nucleotide sequence ID" value="NC_015572.1"/>
</dbReference>
<reference key="2">
    <citation type="submission" date="2011-05" db="EMBL/GenBank/DDBJ databases">
        <title>Complete genome sequence of the aerobic marine methanotroph Methylomonas methanica MC09.</title>
        <authorList>
            <person name="Boden R."/>
            <person name="Cunliffe M."/>
            <person name="Scanlan J."/>
            <person name="Moussard H."/>
            <person name="Kits K.D."/>
            <person name="Klotz M."/>
            <person name="Jetten M."/>
            <person name="Vuilleumier S."/>
            <person name="Han J."/>
            <person name="Peters L."/>
            <person name="Mikhailova N."/>
            <person name="Teshima H."/>
            <person name="Tapia R."/>
            <person name="Kyrpides N."/>
            <person name="Ivanova N."/>
            <person name="Pagani I."/>
            <person name="Cheng J.-F."/>
            <person name="Goodwin L."/>
            <person name="Han C."/>
            <person name="Hauser L."/>
            <person name="Land M."/>
            <person name="Lapidus A."/>
            <person name="Lucas S."/>
            <person name="Pitluck S."/>
            <person name="Woyke T."/>
            <person name="Stein L.Y."/>
            <person name="Murrell C."/>
        </authorList>
    </citation>
    <scope>NUCLEOTIDE SEQUENCE</scope>
    <source>
        <strain>MC09</strain>
    </source>
</reference>
<evidence type="ECO:0000259" key="2">
    <source>
        <dbReference type="SMART" id="SM00849"/>
    </source>
</evidence>
<dbReference type="InterPro" id="IPR001279">
    <property type="entry name" value="Metallo-B-lactamas"/>
</dbReference>
<dbReference type="KEGG" id="mmt:Metme_3998"/>
<evidence type="ECO:0000259" key="3">
    <source>
        <dbReference type="SMART" id="SM01027"/>
    </source>
</evidence>
<dbReference type="Pfam" id="PF07521">
    <property type="entry name" value="RMMBL"/>
    <property type="match status" value="1"/>
</dbReference>
<keyword evidence="1" id="KW-0378">Hydrolase</keyword>
<dbReference type="PANTHER" id="PTHR11203">
    <property type="entry name" value="CLEAVAGE AND POLYADENYLATION SPECIFICITY FACTOR FAMILY MEMBER"/>
    <property type="match status" value="1"/>
</dbReference>
<dbReference type="InterPro" id="IPR011108">
    <property type="entry name" value="RMMBL"/>
</dbReference>
<dbReference type="GO" id="GO:0016787">
    <property type="term" value="F:hydrolase activity"/>
    <property type="evidence" value="ECO:0007669"/>
    <property type="project" value="UniProtKB-KW"/>
</dbReference>
<reference evidence="4 5" key="1">
    <citation type="journal article" date="2011" name="J. Bacteriol.">
        <title>Complete Genome Sequence of the Aerobic Marine Methanotroph Methylomonas methanica MC09.</title>
        <authorList>
            <person name="Boden R."/>
            <person name="Cunliffe M."/>
            <person name="Scanlan J."/>
            <person name="Moussard H."/>
            <person name="Kits K.D."/>
            <person name="Klotz M.G."/>
            <person name="Jetten M.S."/>
            <person name="Vuilleumier S."/>
            <person name="Han J."/>
            <person name="Peters L."/>
            <person name="Mikhailova N."/>
            <person name="Teshima H."/>
            <person name="Tapia R."/>
            <person name="Kyrpides N."/>
            <person name="Ivanova N."/>
            <person name="Pagani I."/>
            <person name="Cheng J.F."/>
            <person name="Goodwin L."/>
            <person name="Han C."/>
            <person name="Hauser L."/>
            <person name="Land M.L."/>
            <person name="Lapidus A."/>
            <person name="Lucas S."/>
            <person name="Pitluck S."/>
            <person name="Woyke T."/>
            <person name="Stein L."/>
            <person name="Murrell J.C."/>
        </authorList>
    </citation>
    <scope>NUCLEOTIDE SEQUENCE [LARGE SCALE GENOMIC DNA]</scope>
    <source>
        <strain evidence="4 5">MC09</strain>
    </source>
</reference>
<evidence type="ECO:0000256" key="1">
    <source>
        <dbReference type="ARBA" id="ARBA00022801"/>
    </source>
</evidence>
<dbReference type="SUPFAM" id="SSF56281">
    <property type="entry name" value="Metallo-hydrolase/oxidoreductase"/>
    <property type="match status" value="1"/>
</dbReference>
<dbReference type="Proteomes" id="UP000008888">
    <property type="component" value="Chromosome"/>
</dbReference>
<dbReference type="HOGENOM" id="CLU_009673_5_0_6"/>
<dbReference type="SMART" id="SM01027">
    <property type="entry name" value="Beta-Casp"/>
    <property type="match status" value="1"/>
</dbReference>
<dbReference type="AlphaFoldDB" id="F9ZZF8"/>
<accession>F9ZZF8</accession>
<protein>
    <submittedName>
        <fullName evidence="4">RNA-metabolising metallo-beta-lactamase</fullName>
    </submittedName>
</protein>
<dbReference type="PANTHER" id="PTHR11203:SF37">
    <property type="entry name" value="INTEGRATOR COMPLEX SUBUNIT 11"/>
    <property type="match status" value="1"/>
</dbReference>
<dbReference type="GO" id="GO:0004521">
    <property type="term" value="F:RNA endonuclease activity"/>
    <property type="evidence" value="ECO:0007669"/>
    <property type="project" value="TreeGrafter"/>
</dbReference>
<feature type="domain" description="Beta-Casp" evidence="3">
    <location>
        <begin position="255"/>
        <end position="393"/>
    </location>
</feature>
<evidence type="ECO:0000313" key="5">
    <source>
        <dbReference type="Proteomes" id="UP000008888"/>
    </source>
</evidence>
<dbReference type="Pfam" id="PF10996">
    <property type="entry name" value="Beta-Casp"/>
    <property type="match status" value="1"/>
</dbReference>